<feature type="domain" description="Alpha-carbonic anhydrase" evidence="2">
    <location>
        <begin position="1"/>
        <end position="144"/>
    </location>
</feature>
<keyword evidence="4" id="KW-1185">Reference proteome</keyword>
<evidence type="ECO:0000313" key="3">
    <source>
        <dbReference type="EMBL" id="CAL1548714.1"/>
    </source>
</evidence>
<dbReference type="GO" id="GO:0006730">
    <property type="term" value="P:one-carbon metabolic process"/>
    <property type="evidence" value="ECO:0007669"/>
    <property type="project" value="TreeGrafter"/>
</dbReference>
<dbReference type="SUPFAM" id="SSF51069">
    <property type="entry name" value="Carbonic anhydrase"/>
    <property type="match status" value="1"/>
</dbReference>
<protein>
    <recommendedName>
        <fullName evidence="2">Alpha-carbonic anhydrase domain-containing protein</fullName>
    </recommendedName>
</protein>
<proteinExistence type="inferred from homology"/>
<evidence type="ECO:0000259" key="2">
    <source>
        <dbReference type="PROSITE" id="PS51144"/>
    </source>
</evidence>
<dbReference type="PANTHER" id="PTHR18952">
    <property type="entry name" value="CARBONIC ANHYDRASE"/>
    <property type="match status" value="1"/>
</dbReference>
<dbReference type="PANTHER" id="PTHR18952:SF208">
    <property type="entry name" value="CARBONIC ANHYDRASE XA-RELATED"/>
    <property type="match status" value="1"/>
</dbReference>
<reference evidence="3 4" key="1">
    <citation type="submission" date="2024-04" db="EMBL/GenBank/DDBJ databases">
        <authorList>
            <consortium name="Genoscope - CEA"/>
            <person name="William W."/>
        </authorList>
    </citation>
    <scope>NUCLEOTIDE SEQUENCE [LARGE SCALE GENOMIC DNA]</scope>
</reference>
<evidence type="ECO:0000313" key="4">
    <source>
        <dbReference type="Proteomes" id="UP001497497"/>
    </source>
</evidence>
<organism evidence="3 4">
    <name type="scientific">Lymnaea stagnalis</name>
    <name type="common">Great pond snail</name>
    <name type="synonym">Helix stagnalis</name>
    <dbReference type="NCBI Taxonomy" id="6523"/>
    <lineage>
        <taxon>Eukaryota</taxon>
        <taxon>Metazoa</taxon>
        <taxon>Spiralia</taxon>
        <taxon>Lophotrochozoa</taxon>
        <taxon>Mollusca</taxon>
        <taxon>Gastropoda</taxon>
        <taxon>Heterobranchia</taxon>
        <taxon>Euthyneura</taxon>
        <taxon>Panpulmonata</taxon>
        <taxon>Hygrophila</taxon>
        <taxon>Lymnaeoidea</taxon>
        <taxon>Lymnaeidae</taxon>
        <taxon>Lymnaea</taxon>
    </lineage>
</organism>
<name>A0AAV2INK2_LYMST</name>
<evidence type="ECO:0000256" key="1">
    <source>
        <dbReference type="ARBA" id="ARBA00010718"/>
    </source>
</evidence>
<sequence length="170" mass="19733">MHVIAYNSELYKNLSDATRGVKGLAIIAVFIEVGKEIDKSFYYISKELQWLQYKGSMTMVRDISLAHLLPKTSEYVTYEGSLTQPGCYETVTWVLLNKPMRISKDQLSALRVLYKGRDNEPGMSLESNSRPLMPLNHRVVRTNINTHKRTRLCSMERDMFYQVNSRYLRA</sequence>
<dbReference type="PROSITE" id="PS51144">
    <property type="entry name" value="ALPHA_CA_2"/>
    <property type="match status" value="1"/>
</dbReference>
<comment type="similarity">
    <text evidence="1">Belongs to the alpha-carbonic anhydrase family.</text>
</comment>
<comment type="caution">
    <text evidence="3">The sequence shown here is derived from an EMBL/GenBank/DDBJ whole genome shotgun (WGS) entry which is preliminary data.</text>
</comment>
<dbReference type="GO" id="GO:0008270">
    <property type="term" value="F:zinc ion binding"/>
    <property type="evidence" value="ECO:0007669"/>
    <property type="project" value="InterPro"/>
</dbReference>
<gene>
    <name evidence="3" type="ORF">GSLYS_00022031001</name>
</gene>
<dbReference type="EMBL" id="CAXITT010001584">
    <property type="protein sequence ID" value="CAL1548714.1"/>
    <property type="molecule type" value="Genomic_DNA"/>
</dbReference>
<dbReference type="AlphaFoldDB" id="A0AAV2INK2"/>
<dbReference type="Proteomes" id="UP001497497">
    <property type="component" value="Unassembled WGS sequence"/>
</dbReference>
<dbReference type="InterPro" id="IPR001148">
    <property type="entry name" value="CA_dom"/>
</dbReference>
<dbReference type="SMART" id="SM01057">
    <property type="entry name" value="Carb_anhydrase"/>
    <property type="match status" value="1"/>
</dbReference>
<accession>A0AAV2INK2</accession>
<dbReference type="Pfam" id="PF00194">
    <property type="entry name" value="Carb_anhydrase"/>
    <property type="match status" value="1"/>
</dbReference>
<dbReference type="InterPro" id="IPR036398">
    <property type="entry name" value="CA_dom_sf"/>
</dbReference>
<dbReference type="InterPro" id="IPR023561">
    <property type="entry name" value="Carbonic_anhydrase_a-class"/>
</dbReference>
<dbReference type="GO" id="GO:0004089">
    <property type="term" value="F:carbonate dehydratase activity"/>
    <property type="evidence" value="ECO:0007669"/>
    <property type="project" value="InterPro"/>
</dbReference>
<dbReference type="Gene3D" id="3.10.200.10">
    <property type="entry name" value="Alpha carbonic anhydrase"/>
    <property type="match status" value="1"/>
</dbReference>